<name>A0AA88LLC0_CHASR</name>
<dbReference type="InterPro" id="IPR011059">
    <property type="entry name" value="Metal-dep_hydrolase_composite"/>
</dbReference>
<evidence type="ECO:0000256" key="13">
    <source>
        <dbReference type="ARBA" id="ARBA00081558"/>
    </source>
</evidence>
<feature type="compositionally biased region" description="Polar residues" evidence="14">
    <location>
        <begin position="512"/>
        <end position="521"/>
    </location>
</feature>
<dbReference type="Gene3D" id="3.20.20.140">
    <property type="entry name" value="Metal-dependent hydrolases"/>
    <property type="match status" value="2"/>
</dbReference>
<dbReference type="AlphaFoldDB" id="A0AA88LLC0"/>
<comment type="function">
    <text evidence="9">Necessary for signaling by class 3 semaphorins and subsequent remodeling of the cytoskeleton. Plays a role in axon guidance. During the axon guidance process, acts downstream of SEMA3A to promote FLNA dissociation from F-actin which results in the rearrangement of the actin cytoskeleton and the collapse of the growth cone. Involved in invasive growth and cell migration. May participate in cytokinesis.</text>
</comment>
<dbReference type="GO" id="GO:0005819">
    <property type="term" value="C:spindle"/>
    <property type="evidence" value="ECO:0007669"/>
    <property type="project" value="UniProtKB-SubCell"/>
</dbReference>
<dbReference type="InterPro" id="IPR050378">
    <property type="entry name" value="Metallo-dep_Hydrolases_sf"/>
</dbReference>
<dbReference type="FunFam" id="3.20.20.140:FF:000217">
    <property type="entry name" value="Dihydropyrimidinase-related protein 1"/>
    <property type="match status" value="1"/>
</dbReference>
<dbReference type="FunFam" id="3.20.20.140:FF:000174">
    <property type="entry name" value="Dihydropyrimidinase-related protein 2"/>
    <property type="match status" value="1"/>
</dbReference>
<feature type="region of interest" description="Disordered" evidence="14">
    <location>
        <begin position="493"/>
        <end position="550"/>
    </location>
</feature>
<dbReference type="GO" id="GO:0005829">
    <property type="term" value="C:cytosol"/>
    <property type="evidence" value="ECO:0007669"/>
    <property type="project" value="TreeGrafter"/>
</dbReference>
<dbReference type="FunFam" id="2.30.40.10:FF:000021">
    <property type="entry name" value="Dihydropyrimidinase-related protein 2"/>
    <property type="match status" value="1"/>
</dbReference>
<evidence type="ECO:0000256" key="5">
    <source>
        <dbReference type="ARBA" id="ARBA00022490"/>
    </source>
</evidence>
<comment type="subunit">
    <text evidence="10">Homotetramer, and heterotetramer with DPYSL2, DPYSL3, DPYSL4 or DPYSL5. Interacts with PLXNA1. Interacts with FLNA (via calponin-homology (CH) domain 1 and filamin repeat 24); the interaction alters FLNA ternary structure and thus promotes FLNA dissociation from F-actin.</text>
</comment>
<evidence type="ECO:0000256" key="3">
    <source>
        <dbReference type="ARBA" id="ARBA00004484"/>
    </source>
</evidence>
<dbReference type="GO" id="GO:0043204">
    <property type="term" value="C:perikaryon"/>
    <property type="evidence" value="ECO:0007669"/>
    <property type="project" value="UniProtKB-SubCell"/>
</dbReference>
<dbReference type="Proteomes" id="UP001187415">
    <property type="component" value="Unassembled WGS sequence"/>
</dbReference>
<keyword evidence="8" id="KW-0206">Cytoskeleton</keyword>
<organism evidence="16 17">
    <name type="scientific">Channa striata</name>
    <name type="common">Snakehead murrel</name>
    <name type="synonym">Ophicephalus striatus</name>
    <dbReference type="NCBI Taxonomy" id="64152"/>
    <lineage>
        <taxon>Eukaryota</taxon>
        <taxon>Metazoa</taxon>
        <taxon>Chordata</taxon>
        <taxon>Craniata</taxon>
        <taxon>Vertebrata</taxon>
        <taxon>Euteleostomi</taxon>
        <taxon>Actinopterygii</taxon>
        <taxon>Neopterygii</taxon>
        <taxon>Teleostei</taxon>
        <taxon>Neoteleostei</taxon>
        <taxon>Acanthomorphata</taxon>
        <taxon>Anabantaria</taxon>
        <taxon>Anabantiformes</taxon>
        <taxon>Channoidei</taxon>
        <taxon>Channidae</taxon>
        <taxon>Channa</taxon>
    </lineage>
</organism>
<keyword evidence="17" id="KW-1185">Reference proteome</keyword>
<comment type="subcellular location">
    <subcellularLocation>
        <location evidence="2">Cytoplasm</location>
        <location evidence="2">Cytoskeleton</location>
        <location evidence="2">Microtubule organizing center</location>
        <location evidence="2">Centrosome</location>
    </subcellularLocation>
    <subcellularLocation>
        <location evidence="1">Cytoplasm</location>
        <location evidence="1">Cytoskeleton</location>
        <location evidence="1">Spindle</location>
    </subcellularLocation>
    <subcellularLocation>
        <location evidence="3">Perikaryon</location>
    </subcellularLocation>
</comment>
<evidence type="ECO:0000256" key="8">
    <source>
        <dbReference type="ARBA" id="ARBA00023212"/>
    </source>
</evidence>
<evidence type="ECO:0000256" key="11">
    <source>
        <dbReference type="ARBA" id="ARBA00071519"/>
    </source>
</evidence>
<dbReference type="InterPro" id="IPR011778">
    <property type="entry name" value="Hydantoinase/dihydroPyrase"/>
</dbReference>
<evidence type="ECO:0000256" key="7">
    <source>
        <dbReference type="ARBA" id="ARBA00023074"/>
    </source>
</evidence>
<evidence type="ECO:0000256" key="9">
    <source>
        <dbReference type="ARBA" id="ARBA00059281"/>
    </source>
</evidence>
<dbReference type="InterPro" id="IPR006680">
    <property type="entry name" value="Amidohydro-rel"/>
</dbReference>
<dbReference type="SUPFAM" id="SSF51338">
    <property type="entry name" value="Composite domain of metallo-dependent hydrolases"/>
    <property type="match status" value="2"/>
</dbReference>
<dbReference type="PANTHER" id="PTHR11647:SF54">
    <property type="entry name" value="DIHYDROPYRIMIDINASE-RELATED PROTEIN 1"/>
    <property type="match status" value="1"/>
</dbReference>
<keyword evidence="7" id="KW-0944">Nitration</keyword>
<gene>
    <name evidence="16" type="ORF">Q5P01_025167</name>
</gene>
<dbReference type="PANTHER" id="PTHR11647">
    <property type="entry name" value="HYDRANTOINASE/DIHYDROPYRIMIDINASE FAMILY MEMBER"/>
    <property type="match status" value="1"/>
</dbReference>
<evidence type="ECO:0000259" key="15">
    <source>
        <dbReference type="Pfam" id="PF01979"/>
    </source>
</evidence>
<comment type="caution">
    <text evidence="16">The sequence shown here is derived from an EMBL/GenBank/DDBJ whole genome shotgun (WGS) entry which is preliminary data.</text>
</comment>
<dbReference type="GO" id="GO:0005813">
    <property type="term" value="C:centrosome"/>
    <property type="evidence" value="ECO:0007669"/>
    <property type="project" value="UniProtKB-SubCell"/>
</dbReference>
<evidence type="ECO:0000256" key="10">
    <source>
        <dbReference type="ARBA" id="ARBA00061880"/>
    </source>
</evidence>
<dbReference type="SUPFAM" id="SSF51556">
    <property type="entry name" value="Metallo-dependent hydrolases"/>
    <property type="match status" value="1"/>
</dbReference>
<proteinExistence type="inferred from homology"/>
<dbReference type="GO" id="GO:0016812">
    <property type="term" value="F:hydrolase activity, acting on carbon-nitrogen (but not peptide) bonds, in cyclic amides"/>
    <property type="evidence" value="ECO:0007669"/>
    <property type="project" value="TreeGrafter"/>
</dbReference>
<accession>A0AA88LLC0</accession>
<evidence type="ECO:0000313" key="16">
    <source>
        <dbReference type="EMBL" id="KAK2816976.1"/>
    </source>
</evidence>
<evidence type="ECO:0000256" key="2">
    <source>
        <dbReference type="ARBA" id="ARBA00004300"/>
    </source>
</evidence>
<dbReference type="InterPro" id="IPR032466">
    <property type="entry name" value="Metal_Hydrolase"/>
</dbReference>
<feature type="domain" description="Amidohydrolase-related" evidence="15">
    <location>
        <begin position="67"/>
        <end position="431"/>
    </location>
</feature>
<evidence type="ECO:0000313" key="17">
    <source>
        <dbReference type="Proteomes" id="UP001187415"/>
    </source>
</evidence>
<dbReference type="Pfam" id="PF01979">
    <property type="entry name" value="Amidohydro_1"/>
    <property type="match status" value="1"/>
</dbReference>
<sequence length="550" mass="60108">MSGNSYRGRNSIPHLTSDRLLIKGGRVVNDDQSFYADVYIEDGLIKQVGENLVVPGDVKVIEANGRMVIPGGIDVNTCLMKPYLGTQPVDDFLQGTKAALAGGTTMIIDHVTPQPGDSLLEAFEHWQEAADKKACCDYSLHVDIPEWNEIVKDELELLVQEKGINSFQVYMAYKDLYQMTDSQLYEALSFLKQLGAVVLVHAENGDLIAQEQRKVLGMGITGPEGHPLSHPEELEAEAVFRAITLGNRVNCPVYITKVMSKSAADTITQARRRGSVVFGEPITASLATDGSNYWSKNWAKAAAYVTSPPLSPDPTTPDHLHTLLACGDLQVGTNGVEERMSFVWDKAVAMGKMDENQFVAVTSTNAAKIFNLYPRKGRIAVGSDADIIIWDPDSVKTITAKLQQSASEYNIFEGLECRGGPALVLSQGRVVYEDGKLQAQQGTGRFIPRKPFPDFAYQRVKFRNQVKAKQGVIRGVYDGPVYDVVPTPKYITPAPSAKTSPTSHQPPPIRNLHQSNFSLSGAQIDDNVPRRSGHRIVAPPGGRSNITSLG</sequence>
<keyword evidence="5" id="KW-0963">Cytoplasm</keyword>
<comment type="similarity">
    <text evidence="4">Belongs to the metallo-dependent hydrolases superfamily. Hydantoinase/dihydropyrimidinase family.</text>
</comment>
<evidence type="ECO:0000256" key="12">
    <source>
        <dbReference type="ARBA" id="ARBA00079257"/>
    </source>
</evidence>
<protein>
    <recommendedName>
        <fullName evidence="11">Dihydropyrimidinase-related protein 1</fullName>
    </recommendedName>
    <alternativeName>
        <fullName evidence="12">Collapsin response mediator protein 1</fullName>
    </alternativeName>
    <alternativeName>
        <fullName evidence="13">Inactive dihydropyrimidinase</fullName>
    </alternativeName>
</protein>
<dbReference type="EMBL" id="JAUPFM010000021">
    <property type="protein sequence ID" value="KAK2816976.1"/>
    <property type="molecule type" value="Genomic_DNA"/>
</dbReference>
<evidence type="ECO:0000256" key="4">
    <source>
        <dbReference type="ARBA" id="ARBA00008829"/>
    </source>
</evidence>
<keyword evidence="6" id="KW-0597">Phosphoprotein</keyword>
<reference evidence="16" key="1">
    <citation type="submission" date="2023-07" db="EMBL/GenBank/DDBJ databases">
        <title>Chromosome-level Genome Assembly of Striped Snakehead (Channa striata).</title>
        <authorList>
            <person name="Liu H."/>
        </authorList>
    </citation>
    <scope>NUCLEOTIDE SEQUENCE</scope>
    <source>
        <strain evidence="16">Gz</strain>
        <tissue evidence="16">Muscle</tissue>
    </source>
</reference>
<dbReference type="CDD" id="cd01314">
    <property type="entry name" value="D-HYD"/>
    <property type="match status" value="1"/>
</dbReference>
<evidence type="ECO:0000256" key="6">
    <source>
        <dbReference type="ARBA" id="ARBA00022553"/>
    </source>
</evidence>
<dbReference type="Gene3D" id="2.30.40.10">
    <property type="entry name" value="Urease, subunit C, domain 1"/>
    <property type="match status" value="2"/>
</dbReference>
<evidence type="ECO:0000256" key="14">
    <source>
        <dbReference type="SAM" id="MobiDB-lite"/>
    </source>
</evidence>
<evidence type="ECO:0000256" key="1">
    <source>
        <dbReference type="ARBA" id="ARBA00004186"/>
    </source>
</evidence>